<evidence type="ECO:0000256" key="3">
    <source>
        <dbReference type="ARBA" id="ARBA00022692"/>
    </source>
</evidence>
<keyword evidence="11" id="KW-1185">Reference proteome</keyword>
<evidence type="ECO:0000256" key="2">
    <source>
        <dbReference type="ARBA" id="ARBA00022614"/>
    </source>
</evidence>
<keyword evidence="6" id="KW-1133">Transmembrane helix</keyword>
<keyword evidence="8" id="KW-0675">Receptor</keyword>
<keyword evidence="5" id="KW-0677">Repeat</keyword>
<comment type="caution">
    <text evidence="10">The sequence shown here is derived from an EMBL/GenBank/DDBJ whole genome shotgun (WGS) entry which is preliminary data.</text>
</comment>
<evidence type="ECO:0000256" key="6">
    <source>
        <dbReference type="ARBA" id="ARBA00022989"/>
    </source>
</evidence>
<gene>
    <name evidence="10" type="ORF">DCAF_LOCUS17720</name>
</gene>
<dbReference type="AlphaFoldDB" id="A0AAV1S550"/>
<evidence type="ECO:0000256" key="5">
    <source>
        <dbReference type="ARBA" id="ARBA00022737"/>
    </source>
</evidence>
<comment type="subcellular location">
    <subcellularLocation>
        <location evidence="1">Membrane</location>
        <topology evidence="1">Single-pass membrane protein</topology>
    </subcellularLocation>
</comment>
<dbReference type="GO" id="GO:0016020">
    <property type="term" value="C:membrane"/>
    <property type="evidence" value="ECO:0007669"/>
    <property type="project" value="UniProtKB-SubCell"/>
</dbReference>
<dbReference type="Proteomes" id="UP001314170">
    <property type="component" value="Unassembled WGS sequence"/>
</dbReference>
<reference evidence="10 11" key="1">
    <citation type="submission" date="2024-01" db="EMBL/GenBank/DDBJ databases">
        <authorList>
            <person name="Waweru B."/>
        </authorList>
    </citation>
    <scope>NUCLEOTIDE SEQUENCE [LARGE SCALE GENOMIC DNA]</scope>
</reference>
<keyword evidence="4" id="KW-0732">Signal</keyword>
<dbReference type="InterPro" id="IPR052422">
    <property type="entry name" value="Auxin_Ser/Thr_Kinase"/>
</dbReference>
<evidence type="ECO:0000256" key="8">
    <source>
        <dbReference type="ARBA" id="ARBA00023170"/>
    </source>
</evidence>
<evidence type="ECO:0000313" key="10">
    <source>
        <dbReference type="EMBL" id="CAK7344295.1"/>
    </source>
</evidence>
<sequence length="193" mass="21131">MQEEREGKCHPVKTQKTSCVPFVYVLLHLSSSNETPSPPIPPPCTAIADEGSVMLKLANSLGPLPTSWNKTSSNNFCISWHWLDCDSSGRVIDINLVDQHLTGTLPPELSNLTELNDRVDDDIRRNNTVQVLGFLVTNRPPLKLTIKPGKALLEMGMDTGVRKNPDTNATEETGAKKAGGVCLPVMLFLPFLL</sequence>
<evidence type="ECO:0000256" key="1">
    <source>
        <dbReference type="ARBA" id="ARBA00004167"/>
    </source>
</evidence>
<proteinExistence type="predicted"/>
<dbReference type="PANTHER" id="PTHR47986">
    <property type="entry name" value="OSJNBA0070M12.3 PROTEIN"/>
    <property type="match status" value="1"/>
</dbReference>
<name>A0AAV1S550_9ROSI</name>
<accession>A0AAV1S550</accession>
<dbReference type="EMBL" id="CAWUPB010001161">
    <property type="protein sequence ID" value="CAK7344295.1"/>
    <property type="molecule type" value="Genomic_DNA"/>
</dbReference>
<keyword evidence="2" id="KW-0433">Leucine-rich repeat</keyword>
<evidence type="ECO:0000256" key="7">
    <source>
        <dbReference type="ARBA" id="ARBA00023136"/>
    </source>
</evidence>
<organism evidence="10 11">
    <name type="scientific">Dovyalis caffra</name>
    <dbReference type="NCBI Taxonomy" id="77055"/>
    <lineage>
        <taxon>Eukaryota</taxon>
        <taxon>Viridiplantae</taxon>
        <taxon>Streptophyta</taxon>
        <taxon>Embryophyta</taxon>
        <taxon>Tracheophyta</taxon>
        <taxon>Spermatophyta</taxon>
        <taxon>Magnoliopsida</taxon>
        <taxon>eudicotyledons</taxon>
        <taxon>Gunneridae</taxon>
        <taxon>Pentapetalae</taxon>
        <taxon>rosids</taxon>
        <taxon>fabids</taxon>
        <taxon>Malpighiales</taxon>
        <taxon>Salicaceae</taxon>
        <taxon>Flacourtieae</taxon>
        <taxon>Dovyalis</taxon>
    </lineage>
</organism>
<keyword evidence="7" id="KW-0472">Membrane</keyword>
<dbReference type="Gene3D" id="3.80.10.10">
    <property type="entry name" value="Ribonuclease Inhibitor"/>
    <property type="match status" value="1"/>
</dbReference>
<evidence type="ECO:0000256" key="4">
    <source>
        <dbReference type="ARBA" id="ARBA00022729"/>
    </source>
</evidence>
<evidence type="ECO:0000256" key="9">
    <source>
        <dbReference type="ARBA" id="ARBA00023180"/>
    </source>
</evidence>
<evidence type="ECO:0000313" key="11">
    <source>
        <dbReference type="Proteomes" id="UP001314170"/>
    </source>
</evidence>
<dbReference type="PANTHER" id="PTHR47986:SF10">
    <property type="entry name" value="RECEPTOR-LIKE KINASE TMK4"/>
    <property type="match status" value="1"/>
</dbReference>
<protein>
    <submittedName>
        <fullName evidence="10">Uncharacterized protein</fullName>
    </submittedName>
</protein>
<dbReference type="InterPro" id="IPR032675">
    <property type="entry name" value="LRR_dom_sf"/>
</dbReference>
<keyword evidence="3" id="KW-0812">Transmembrane</keyword>
<keyword evidence="9" id="KW-0325">Glycoprotein</keyword>